<evidence type="ECO:0000313" key="1">
    <source>
        <dbReference type="EMBL" id="KTD35244.1"/>
    </source>
</evidence>
<dbReference type="EMBL" id="LNYN01000014">
    <property type="protein sequence ID" value="KTD35244.1"/>
    <property type="molecule type" value="Genomic_DNA"/>
</dbReference>
<protein>
    <submittedName>
        <fullName evidence="2">Uncharacterized protein</fullName>
    </submittedName>
</protein>
<dbReference type="Proteomes" id="UP000054985">
    <property type="component" value="Unassembled WGS sequence"/>
</dbReference>
<proteinExistence type="predicted"/>
<dbReference type="EMBL" id="UGOG01000001">
    <property type="protein sequence ID" value="STX62634.1"/>
    <property type="molecule type" value="Genomic_DNA"/>
</dbReference>
<evidence type="ECO:0000313" key="2">
    <source>
        <dbReference type="EMBL" id="STX62634.1"/>
    </source>
</evidence>
<dbReference type="RefSeq" id="WP_035921405.1">
    <property type="nucleotide sequence ID" value="NZ_CAAAJG010000021.1"/>
</dbReference>
<dbReference type="AlphaFoldDB" id="A0A378JVM2"/>
<dbReference type="Proteomes" id="UP000254040">
    <property type="component" value="Unassembled WGS sequence"/>
</dbReference>
<dbReference type="OrthoDB" id="5637719at2"/>
<evidence type="ECO:0000313" key="3">
    <source>
        <dbReference type="Proteomes" id="UP000054985"/>
    </source>
</evidence>
<keyword evidence="3" id="KW-1185">Reference proteome</keyword>
<name>A0A378JVM2_9GAMM</name>
<organism evidence="2 4">
    <name type="scientific">Legionella moravica</name>
    <dbReference type="NCBI Taxonomy" id="39962"/>
    <lineage>
        <taxon>Bacteria</taxon>
        <taxon>Pseudomonadati</taxon>
        <taxon>Pseudomonadota</taxon>
        <taxon>Gammaproteobacteria</taxon>
        <taxon>Legionellales</taxon>
        <taxon>Legionellaceae</taxon>
        <taxon>Legionella</taxon>
    </lineage>
</organism>
<gene>
    <name evidence="1" type="ORF">Lmor_0691</name>
    <name evidence="2" type="ORF">NCTC12239_01571</name>
</gene>
<evidence type="ECO:0000313" key="4">
    <source>
        <dbReference type="Proteomes" id="UP000254040"/>
    </source>
</evidence>
<sequence length="146" mass="15909">MPQWLTDCLGAMTMNPYTSTTGHRNAERVNAGTQLISYTFQKQPYAVIATKLGQCITSFYSLFRADTKIPEKIIHLVQFAIAGAELGIQTALLFNEITCGLSSHQDLCMAALYLEVLYDGTLGAGWLPSEFSKQPYDPVAVPGAAV</sequence>
<accession>A0A378JVM2</accession>
<reference evidence="1 3" key="1">
    <citation type="submission" date="2015-11" db="EMBL/GenBank/DDBJ databases">
        <title>Genomic analysis of 38 Legionella species identifies large and diverse effector repertoires.</title>
        <authorList>
            <person name="Burstein D."/>
            <person name="Amaro F."/>
            <person name="Zusman T."/>
            <person name="Lifshitz Z."/>
            <person name="Cohen O."/>
            <person name="Gilbert J.A."/>
            <person name="Pupko T."/>
            <person name="Shuman H.A."/>
            <person name="Segal G."/>
        </authorList>
    </citation>
    <scope>NUCLEOTIDE SEQUENCE [LARGE SCALE GENOMIC DNA]</scope>
    <source>
        <strain evidence="1 3">ATCC 43877</strain>
    </source>
</reference>
<reference evidence="2 4" key="2">
    <citation type="submission" date="2018-06" db="EMBL/GenBank/DDBJ databases">
        <authorList>
            <consortium name="Pathogen Informatics"/>
            <person name="Doyle S."/>
        </authorList>
    </citation>
    <scope>NUCLEOTIDE SEQUENCE [LARGE SCALE GENOMIC DNA]</scope>
    <source>
        <strain evidence="2 4">NCTC12239</strain>
    </source>
</reference>